<sequence length="84" mass="10000">MTMIRVRFDASRQQSAVFLQVKKDVFLVTQKTVHQTRRCSGACGKRVTEATIQHREDTSGWFKKMLHERAWIPFRRAFCQRSRQ</sequence>
<keyword evidence="2" id="KW-1185">Reference proteome</keyword>
<proteinExistence type="predicted"/>
<dbReference type="EMBL" id="AFVQ02000001">
    <property type="protein sequence ID" value="KLI03963.1"/>
    <property type="molecule type" value="Genomic_DNA"/>
</dbReference>
<dbReference type="AlphaFoldDB" id="A0A0U1QT48"/>
<evidence type="ECO:0000313" key="1">
    <source>
        <dbReference type="EMBL" id="KLI03963.1"/>
    </source>
</evidence>
<gene>
    <name evidence="1" type="ORF">SINU_00010</name>
</gene>
<reference evidence="1 2" key="1">
    <citation type="journal article" date="2011" name="J. Bacteriol.">
        <title>Draft genome sequence of Sporolactobacillus inulinus strain CASD, an efficient D-lactic acid-producing bacterium with high-concentration lactate tolerance capability.</title>
        <authorList>
            <person name="Yu B."/>
            <person name="Su F."/>
            <person name="Wang L."/>
            <person name="Xu K."/>
            <person name="Zhao B."/>
            <person name="Xu P."/>
        </authorList>
    </citation>
    <scope>NUCLEOTIDE SEQUENCE [LARGE SCALE GENOMIC DNA]</scope>
    <source>
        <strain evidence="1 2">CASD</strain>
    </source>
</reference>
<accession>A0A0U1QT48</accession>
<dbReference type="Proteomes" id="UP000035553">
    <property type="component" value="Unassembled WGS sequence"/>
</dbReference>
<protein>
    <submittedName>
        <fullName evidence="1">Uncharacterized protein</fullName>
    </submittedName>
</protein>
<dbReference type="STRING" id="1069536.SINU_00010"/>
<name>A0A0U1QT48_9BACL</name>
<organism evidence="1 2">
    <name type="scientific">Sporolactobacillus inulinus CASD</name>
    <dbReference type="NCBI Taxonomy" id="1069536"/>
    <lineage>
        <taxon>Bacteria</taxon>
        <taxon>Bacillati</taxon>
        <taxon>Bacillota</taxon>
        <taxon>Bacilli</taxon>
        <taxon>Bacillales</taxon>
        <taxon>Sporolactobacillaceae</taxon>
        <taxon>Sporolactobacillus</taxon>
    </lineage>
</organism>
<comment type="caution">
    <text evidence="1">The sequence shown here is derived from an EMBL/GenBank/DDBJ whole genome shotgun (WGS) entry which is preliminary data.</text>
</comment>
<evidence type="ECO:0000313" key="2">
    <source>
        <dbReference type="Proteomes" id="UP000035553"/>
    </source>
</evidence>